<dbReference type="AlphaFoldDB" id="U1HY22"/>
<gene>
    <name evidence="2" type="ORF">EPUS_02071</name>
</gene>
<dbReference type="OMA" id="CNPRGYI"/>
<dbReference type="OrthoDB" id="550558at2759"/>
<proteinExistence type="predicted"/>
<dbReference type="Proteomes" id="UP000019373">
    <property type="component" value="Unassembled WGS sequence"/>
</dbReference>
<dbReference type="eggNOG" id="ENOG502SGCF">
    <property type="taxonomic scope" value="Eukaryota"/>
</dbReference>
<dbReference type="InterPro" id="IPR029052">
    <property type="entry name" value="Metallo-depent_PP-like"/>
</dbReference>
<protein>
    <recommendedName>
        <fullName evidence="1">Calcineurin-like phosphoesterase domain-containing protein</fullName>
    </recommendedName>
</protein>
<evidence type="ECO:0000313" key="3">
    <source>
        <dbReference type="Proteomes" id="UP000019373"/>
    </source>
</evidence>
<dbReference type="SUPFAM" id="SSF56300">
    <property type="entry name" value="Metallo-dependent phosphatases"/>
    <property type="match status" value="1"/>
</dbReference>
<name>U1HY22_ENDPU</name>
<organism evidence="2 3">
    <name type="scientific">Endocarpon pusillum (strain Z07020 / HMAS-L-300199)</name>
    <name type="common">Lichen-forming fungus</name>
    <dbReference type="NCBI Taxonomy" id="1263415"/>
    <lineage>
        <taxon>Eukaryota</taxon>
        <taxon>Fungi</taxon>
        <taxon>Dikarya</taxon>
        <taxon>Ascomycota</taxon>
        <taxon>Pezizomycotina</taxon>
        <taxon>Eurotiomycetes</taxon>
        <taxon>Chaetothyriomycetidae</taxon>
        <taxon>Verrucariales</taxon>
        <taxon>Verrucariaceae</taxon>
        <taxon>Endocarpon</taxon>
    </lineage>
</organism>
<dbReference type="EMBL" id="KE720882">
    <property type="protein sequence ID" value="ERF74384.1"/>
    <property type="molecule type" value="Genomic_DNA"/>
</dbReference>
<dbReference type="HOGENOM" id="CLU_060372_0_0_1"/>
<dbReference type="InterPro" id="IPR004843">
    <property type="entry name" value="Calcineurin-like_PHP"/>
</dbReference>
<keyword evidence="3" id="KW-1185">Reference proteome</keyword>
<accession>U1HY22</accession>
<sequence>MRLQILSDLHLELGQQYSDFQIPVQAGSLILAGDIGRLQDYQPFLKFLQVQCQNFQHVFLVLGNHEFYGITREEGLQLAAKLTQEPVLQGRLVWREHNRFDFPGENVTLLGCTLHSHISPNSRDIVQSKVKDFSRILEWTVDKHNKCHRDDLNWLQGEINSIRNQEHTNQEGKRNPRKKIVVVTHHAPMRKGSSAPENENNAWSDGFATELLTPGTEKRANPLLDVDWFVFGHTHFTTSCTRGSVRLISNQRGYVLPGQQRNIVDAGGPNKRKNSSAVPVAKKQRSLFLARLLRRGNHHTTPEPRFEQFDVARCIDV</sequence>
<dbReference type="Pfam" id="PF00149">
    <property type="entry name" value="Metallophos"/>
    <property type="match status" value="1"/>
</dbReference>
<dbReference type="GeneID" id="19237125"/>
<dbReference type="RefSeq" id="XP_007800094.1">
    <property type="nucleotide sequence ID" value="XM_007801903.1"/>
</dbReference>
<feature type="domain" description="Calcineurin-like phosphoesterase" evidence="1">
    <location>
        <begin position="2"/>
        <end position="235"/>
    </location>
</feature>
<reference evidence="3" key="1">
    <citation type="journal article" date="2014" name="BMC Genomics">
        <title>Genome characteristics reveal the impact of lichenization on lichen-forming fungus Endocarpon pusillum Hedwig (Verrucariales, Ascomycota).</title>
        <authorList>
            <person name="Wang Y.-Y."/>
            <person name="Liu B."/>
            <person name="Zhang X.-Y."/>
            <person name="Zhou Q.-M."/>
            <person name="Zhang T."/>
            <person name="Li H."/>
            <person name="Yu Y.-F."/>
            <person name="Zhang X.-L."/>
            <person name="Hao X.-Y."/>
            <person name="Wang M."/>
            <person name="Wang L."/>
            <person name="Wei J.-C."/>
        </authorList>
    </citation>
    <scope>NUCLEOTIDE SEQUENCE [LARGE SCALE GENOMIC DNA]</scope>
    <source>
        <strain evidence="3">Z07020 / HMAS-L-300199</strain>
    </source>
</reference>
<evidence type="ECO:0000313" key="2">
    <source>
        <dbReference type="EMBL" id="ERF74384.1"/>
    </source>
</evidence>
<evidence type="ECO:0000259" key="1">
    <source>
        <dbReference type="Pfam" id="PF00149"/>
    </source>
</evidence>
<dbReference type="PANTHER" id="PTHR37844">
    <property type="entry name" value="SER/THR PROTEIN PHOSPHATASE SUPERFAMILY (AFU_ORTHOLOGUE AFUA_1G14840)"/>
    <property type="match status" value="1"/>
</dbReference>
<dbReference type="PANTHER" id="PTHR37844:SF2">
    <property type="entry name" value="SER_THR PROTEIN PHOSPHATASE SUPERFAMILY (AFU_ORTHOLOGUE AFUA_1G14840)"/>
    <property type="match status" value="1"/>
</dbReference>
<dbReference type="Gene3D" id="3.60.21.10">
    <property type="match status" value="1"/>
</dbReference>
<dbReference type="GO" id="GO:0016787">
    <property type="term" value="F:hydrolase activity"/>
    <property type="evidence" value="ECO:0007669"/>
    <property type="project" value="InterPro"/>
</dbReference>